<reference evidence="3" key="1">
    <citation type="submission" date="2024-02" db="EMBL/GenBank/DDBJ databases">
        <title>Novel Polymycoviruses Are Encapsidated in Filamentous Virions.</title>
        <authorList>
            <person name="Han Z."/>
            <person name="Jiang J."/>
            <person name="Xu W."/>
        </authorList>
    </citation>
    <scope>NUCLEOTIDE SEQUENCE</scope>
    <source>
        <strain evidence="3">PhcPmV1-dsRNA3</strain>
    </source>
</reference>
<feature type="region of interest" description="Disordered" evidence="1">
    <location>
        <begin position="1"/>
        <end position="52"/>
    </location>
</feature>
<dbReference type="CDD" id="cd02440">
    <property type="entry name" value="AdoMet_MTases"/>
    <property type="match status" value="1"/>
</dbReference>
<dbReference type="InterPro" id="IPR041698">
    <property type="entry name" value="Methyltransf_25"/>
</dbReference>
<dbReference type="InterPro" id="IPR029063">
    <property type="entry name" value="SAM-dependent_MTases_sf"/>
</dbReference>
<dbReference type="Gene3D" id="3.40.50.150">
    <property type="entry name" value="Vaccinia Virus protein VP39"/>
    <property type="match status" value="1"/>
</dbReference>
<evidence type="ECO:0000256" key="1">
    <source>
        <dbReference type="SAM" id="MobiDB-lite"/>
    </source>
</evidence>
<dbReference type="SUPFAM" id="SSF53335">
    <property type="entry name" value="S-adenosyl-L-methionine-dependent methyltransferases"/>
    <property type="match status" value="1"/>
</dbReference>
<dbReference type="EMBL" id="PP359413">
    <property type="protein sequence ID" value="XHV10072.1"/>
    <property type="molecule type" value="Genomic_RNA"/>
</dbReference>
<feature type="compositionally biased region" description="Polar residues" evidence="1">
    <location>
        <begin position="22"/>
        <end position="39"/>
    </location>
</feature>
<protein>
    <submittedName>
        <fullName evidence="3">Mythl transferase</fullName>
    </submittedName>
</protein>
<keyword evidence="3" id="KW-0808">Transferase</keyword>
<name>A0AB74UL83_9VIRU</name>
<proteinExistence type="predicted"/>
<feature type="domain" description="Methyltransferase" evidence="2">
    <location>
        <begin position="133"/>
        <end position="210"/>
    </location>
</feature>
<dbReference type="GO" id="GO:0016740">
    <property type="term" value="F:transferase activity"/>
    <property type="evidence" value="ECO:0007669"/>
    <property type="project" value="UniProtKB-KW"/>
</dbReference>
<evidence type="ECO:0000259" key="2">
    <source>
        <dbReference type="Pfam" id="PF13649"/>
    </source>
</evidence>
<sequence>MRRHAVTSPPRRPMIPIREGEQLSSPPSRQGSTHTPSNLVSPTRSRTSVSRSYRAPEGYEVVLPFTLFEYGFPGAPVDTPLPDDSQFTDAAGGAFMRSEAGKQLRRNEWEYARMTRQFMVRSAQFAGARVCFLGCGASKEMLSLLRRGVESAVMVDVSEPALARLERSIDEAGLSAQVEVEYVKMDAGEFVASVEEPEFDIVVATKCMGLVLATTRACGNFVDFSDLVADTLRDGGSFFVDHHVAFSCFAEDVRVVDVCPPNLVSLATIGGRYADDVCYNASLAHSEFSTVASICSAQSEHNVQTWQFFHHRLSPERKQSKLQRIGPNRSVAPVPFTAVRASEFDSSADVMFPVNARGIKRIPDVRDVRAHRITDTFVKYDGVPGVLMMEGNDMVFMSSIFRFARELSREVSVPMVLTAELVQPTPQSMVLVATGVININGVQADPLDFSALAGLVPVLNLLAPDGIVATLPEHVRLLDGDEVVFESARGRQVRLPVDGVQLTIGGRNGVFVKPAPFCTIDAVPAEAAGVIEGAYLAANVQDTPSIVGAVGTGAWEFVRTPGTHEWTRGRRRNDKTFSDGLGSAAHTVAMSLQVQDLGMATTCQQVLERMTK</sequence>
<organism evidence="3">
    <name type="scientific">Phyllosticta capitalensis polymycovirus 1</name>
    <dbReference type="NCBI Taxonomy" id="3367395"/>
    <lineage>
        <taxon>Viruses</taxon>
        <taxon>Riboviria</taxon>
        <taxon>Riboviria incertae sedis</taxon>
        <taxon>Polymycoviridae</taxon>
        <taxon>Polymycovirus</taxon>
    </lineage>
</organism>
<dbReference type="Pfam" id="PF13649">
    <property type="entry name" value="Methyltransf_25"/>
    <property type="match status" value="1"/>
</dbReference>
<feature type="compositionally biased region" description="Low complexity" evidence="1">
    <location>
        <begin position="40"/>
        <end position="52"/>
    </location>
</feature>
<evidence type="ECO:0000313" key="3">
    <source>
        <dbReference type="EMBL" id="XHV10072.1"/>
    </source>
</evidence>
<accession>A0AB74UL83</accession>